<dbReference type="PANTHER" id="PTHR23316">
    <property type="entry name" value="IMPORTIN ALPHA"/>
    <property type="match status" value="1"/>
</dbReference>
<evidence type="ECO:0000313" key="9">
    <source>
        <dbReference type="Proteomes" id="UP000821866"/>
    </source>
</evidence>
<dbReference type="OMA" id="NAYAQMI"/>
<dbReference type="InterPro" id="IPR016024">
    <property type="entry name" value="ARM-type_fold"/>
</dbReference>
<comment type="caution">
    <text evidence="8">The sequence shown here is derived from an EMBL/GenBank/DDBJ whole genome shotgun (WGS) entry which is preliminary data.</text>
</comment>
<protein>
    <recommendedName>
        <fullName evidence="5">Importin subunit alpha</fullName>
    </recommendedName>
</protein>
<evidence type="ECO:0000256" key="3">
    <source>
        <dbReference type="ARBA" id="ARBA00022737"/>
    </source>
</evidence>
<dbReference type="Pfam" id="PF00514">
    <property type="entry name" value="Arm"/>
    <property type="match status" value="6"/>
</dbReference>
<keyword evidence="3" id="KW-0677">Repeat</keyword>
<reference evidence="8" key="2">
    <citation type="submission" date="2021-09" db="EMBL/GenBank/DDBJ databases">
        <authorList>
            <person name="Jia N."/>
            <person name="Wang J."/>
            <person name="Shi W."/>
            <person name="Du L."/>
            <person name="Sun Y."/>
            <person name="Zhan W."/>
            <person name="Jiang J."/>
            <person name="Wang Q."/>
            <person name="Zhang B."/>
            <person name="Ji P."/>
            <person name="Sakyi L.B."/>
            <person name="Cui X."/>
            <person name="Yuan T."/>
            <person name="Jiang B."/>
            <person name="Yang W."/>
            <person name="Lam T.T.-Y."/>
            <person name="Chang Q."/>
            <person name="Ding S."/>
            <person name="Wang X."/>
            <person name="Zhu J."/>
            <person name="Ruan X."/>
            <person name="Zhao L."/>
            <person name="Wei J."/>
            <person name="Que T."/>
            <person name="Du C."/>
            <person name="Cheng J."/>
            <person name="Dai P."/>
            <person name="Han X."/>
            <person name="Huang E."/>
            <person name="Gao Y."/>
            <person name="Liu J."/>
            <person name="Shao H."/>
            <person name="Ye R."/>
            <person name="Li L."/>
            <person name="Wei W."/>
            <person name="Wang X."/>
            <person name="Wang C."/>
            <person name="Huo Q."/>
            <person name="Li W."/>
            <person name="Guo W."/>
            <person name="Chen H."/>
            <person name="Chen S."/>
            <person name="Zhou L."/>
            <person name="Zhou L."/>
            <person name="Ni X."/>
            <person name="Tian J."/>
            <person name="Zhou Y."/>
            <person name="Sheng Y."/>
            <person name="Liu T."/>
            <person name="Pan Y."/>
            <person name="Xia L."/>
            <person name="Li J."/>
            <person name="Zhao F."/>
            <person name="Cao W."/>
        </authorList>
    </citation>
    <scope>NUCLEOTIDE SEQUENCE</scope>
    <source>
        <strain evidence="8">Rmic-2018</strain>
        <tissue evidence="8">Larvae</tissue>
    </source>
</reference>
<evidence type="ECO:0000313" key="8">
    <source>
        <dbReference type="EMBL" id="KAH7932221.1"/>
    </source>
</evidence>
<dbReference type="SMART" id="SM00185">
    <property type="entry name" value="ARM"/>
    <property type="match status" value="8"/>
</dbReference>
<dbReference type="InterPro" id="IPR000225">
    <property type="entry name" value="Armadillo"/>
</dbReference>
<keyword evidence="2 5" id="KW-0813">Transport</keyword>
<reference evidence="8" key="1">
    <citation type="journal article" date="2020" name="Cell">
        <title>Large-Scale Comparative Analyses of Tick Genomes Elucidate Their Genetic Diversity and Vector Capacities.</title>
        <authorList>
            <consortium name="Tick Genome and Microbiome Consortium (TIGMIC)"/>
            <person name="Jia N."/>
            <person name="Wang J."/>
            <person name="Shi W."/>
            <person name="Du L."/>
            <person name="Sun Y."/>
            <person name="Zhan W."/>
            <person name="Jiang J.F."/>
            <person name="Wang Q."/>
            <person name="Zhang B."/>
            <person name="Ji P."/>
            <person name="Bell-Sakyi L."/>
            <person name="Cui X.M."/>
            <person name="Yuan T.T."/>
            <person name="Jiang B.G."/>
            <person name="Yang W.F."/>
            <person name="Lam T.T."/>
            <person name="Chang Q.C."/>
            <person name="Ding S.J."/>
            <person name="Wang X.J."/>
            <person name="Zhu J.G."/>
            <person name="Ruan X.D."/>
            <person name="Zhao L."/>
            <person name="Wei J.T."/>
            <person name="Ye R.Z."/>
            <person name="Que T.C."/>
            <person name="Du C.H."/>
            <person name="Zhou Y.H."/>
            <person name="Cheng J.X."/>
            <person name="Dai P.F."/>
            <person name="Guo W.B."/>
            <person name="Han X.H."/>
            <person name="Huang E.J."/>
            <person name="Li L.F."/>
            <person name="Wei W."/>
            <person name="Gao Y.C."/>
            <person name="Liu J.Z."/>
            <person name="Shao H.Z."/>
            <person name="Wang X."/>
            <person name="Wang C.C."/>
            <person name="Yang T.C."/>
            <person name="Huo Q.B."/>
            <person name="Li W."/>
            <person name="Chen H.Y."/>
            <person name="Chen S.E."/>
            <person name="Zhou L.G."/>
            <person name="Ni X.B."/>
            <person name="Tian J.H."/>
            <person name="Sheng Y."/>
            <person name="Liu T."/>
            <person name="Pan Y.S."/>
            <person name="Xia L.Y."/>
            <person name="Li J."/>
            <person name="Zhao F."/>
            <person name="Cao W.C."/>
        </authorList>
    </citation>
    <scope>NUCLEOTIDE SEQUENCE</scope>
    <source>
        <strain evidence="8">Rmic-2018</strain>
    </source>
</reference>
<dbReference type="Proteomes" id="UP000821866">
    <property type="component" value="Unassembled WGS sequence"/>
</dbReference>
<organism evidence="8 9">
    <name type="scientific">Rhipicephalus microplus</name>
    <name type="common">Cattle tick</name>
    <name type="synonym">Boophilus microplus</name>
    <dbReference type="NCBI Taxonomy" id="6941"/>
    <lineage>
        <taxon>Eukaryota</taxon>
        <taxon>Metazoa</taxon>
        <taxon>Ecdysozoa</taxon>
        <taxon>Arthropoda</taxon>
        <taxon>Chelicerata</taxon>
        <taxon>Arachnida</taxon>
        <taxon>Acari</taxon>
        <taxon>Parasitiformes</taxon>
        <taxon>Ixodida</taxon>
        <taxon>Ixodoidea</taxon>
        <taxon>Ixodidae</taxon>
        <taxon>Rhipicephalinae</taxon>
        <taxon>Rhipicephalus</taxon>
        <taxon>Boophilus</taxon>
    </lineage>
</organism>
<gene>
    <name evidence="8" type="ORF">HPB51_029454</name>
</gene>
<dbReference type="Gene3D" id="1.25.10.10">
    <property type="entry name" value="Leucine-rich Repeat Variant"/>
    <property type="match status" value="1"/>
</dbReference>
<accession>A0A9J6CUT7</accession>
<sequence length="479" mass="52626">MARGGIAARGNSRRRCGKNAGGYAQDLRRRREEEGVQLRNLGAPASHGEGGSGPERAGVMVDEMVSQLYADSPELQIQAIQCIGKLLLQDPKPPIDDVLSTGMVPMLVPLMQRDDHIILQYEAAWCLSYITGGTSLQTWRVVKAGAVPVFVCLLSSEKEKVRELAVVALGNIAVYSSECCDYVLDQGTLMALLELFEKSMSVLMKRQVTWALSNLCWRTPRFEKVQSCLPILLRVLFARDPEVLTYVCRVLSYLSYGPNHQKQVVIDAGVCKRLVKLLTHKIQSVVSEALQAIGHIVTGDDVQIQEVINCNALPCLLALLSSPEESIRKNACWTLSNITAGNQQQIQAVIDANIFPVLAGMLSRGDLEIQKEAARAITNAISGGSPNQVRFLVQQKCIDALCELLSAEDQEVVQLALNGLDNVLRLGAQDAQPGGANPYAVLLLKCFGMNHFEFLQSHEYAYIYPEAFEVIKSYINVLV</sequence>
<proteinExistence type="inferred from homology"/>
<comment type="similarity">
    <text evidence="1 5">Belongs to the importin alpha family.</text>
</comment>
<dbReference type="AlphaFoldDB" id="A0A9J6CUT7"/>
<name>A0A9J6CUT7_RHIMP</name>
<evidence type="ECO:0000256" key="5">
    <source>
        <dbReference type="PIRNR" id="PIRNR005673"/>
    </source>
</evidence>
<feature type="repeat" description="ARM" evidence="6">
    <location>
        <begin position="311"/>
        <end position="345"/>
    </location>
</feature>
<keyword evidence="9" id="KW-1185">Reference proteome</keyword>
<evidence type="ECO:0000256" key="6">
    <source>
        <dbReference type="PROSITE-ProRule" id="PRU00259"/>
    </source>
</evidence>
<evidence type="ECO:0000256" key="7">
    <source>
        <dbReference type="SAM" id="MobiDB-lite"/>
    </source>
</evidence>
<feature type="repeat" description="ARM" evidence="6">
    <location>
        <begin position="145"/>
        <end position="173"/>
    </location>
</feature>
<dbReference type="OrthoDB" id="29145at2759"/>
<dbReference type="GO" id="GO:0005737">
    <property type="term" value="C:cytoplasm"/>
    <property type="evidence" value="ECO:0007669"/>
    <property type="project" value="InterPro"/>
</dbReference>
<dbReference type="GO" id="GO:0006606">
    <property type="term" value="P:protein import into nucleus"/>
    <property type="evidence" value="ECO:0007669"/>
    <property type="project" value="InterPro"/>
</dbReference>
<dbReference type="InterPro" id="IPR024931">
    <property type="entry name" value="Importin_alpha"/>
</dbReference>
<dbReference type="PROSITE" id="PS50176">
    <property type="entry name" value="ARM_REPEAT"/>
    <property type="match status" value="2"/>
</dbReference>
<evidence type="ECO:0000256" key="1">
    <source>
        <dbReference type="ARBA" id="ARBA00010394"/>
    </source>
</evidence>
<evidence type="ECO:0000256" key="2">
    <source>
        <dbReference type="ARBA" id="ARBA00022448"/>
    </source>
</evidence>
<dbReference type="VEuPathDB" id="VectorBase:LOC119187521"/>
<dbReference type="GO" id="GO:0061608">
    <property type="term" value="F:nuclear import signal receptor activity"/>
    <property type="evidence" value="ECO:0007669"/>
    <property type="project" value="InterPro"/>
</dbReference>
<feature type="compositionally biased region" description="Basic and acidic residues" evidence="7">
    <location>
        <begin position="26"/>
        <end position="36"/>
    </location>
</feature>
<dbReference type="EMBL" id="JABSTU010006811">
    <property type="protein sequence ID" value="KAH7932221.1"/>
    <property type="molecule type" value="Genomic_DNA"/>
</dbReference>
<dbReference type="SUPFAM" id="SSF48371">
    <property type="entry name" value="ARM repeat"/>
    <property type="match status" value="1"/>
</dbReference>
<dbReference type="InterPro" id="IPR011989">
    <property type="entry name" value="ARM-like"/>
</dbReference>
<feature type="region of interest" description="Disordered" evidence="7">
    <location>
        <begin position="1"/>
        <end position="56"/>
    </location>
</feature>
<keyword evidence="4 5" id="KW-0653">Protein transport</keyword>
<evidence type="ECO:0000256" key="4">
    <source>
        <dbReference type="ARBA" id="ARBA00022927"/>
    </source>
</evidence>
<dbReference type="PIRSF" id="PIRSF005673">
    <property type="entry name" value="Importin_alpha"/>
    <property type="match status" value="1"/>
</dbReference>